<keyword evidence="8" id="KW-1185">Reference proteome</keyword>
<protein>
    <submittedName>
        <fullName evidence="7">Inner membrane alx</fullName>
    </submittedName>
</protein>
<feature type="transmembrane region" description="Helical" evidence="6">
    <location>
        <begin position="157"/>
        <end position="178"/>
    </location>
</feature>
<dbReference type="PANTHER" id="PTHR30238:SF0">
    <property type="entry name" value="THYLAKOID MEMBRANE PROTEIN TERC, CHLOROPLASTIC"/>
    <property type="match status" value="1"/>
</dbReference>
<organism evidence="7 8">
    <name type="scientific">Chlorella sorokiniana</name>
    <name type="common">Freshwater green alga</name>
    <dbReference type="NCBI Taxonomy" id="3076"/>
    <lineage>
        <taxon>Eukaryota</taxon>
        <taxon>Viridiplantae</taxon>
        <taxon>Chlorophyta</taxon>
        <taxon>core chlorophytes</taxon>
        <taxon>Trebouxiophyceae</taxon>
        <taxon>Chlorellales</taxon>
        <taxon>Chlorellaceae</taxon>
        <taxon>Chlorella clade</taxon>
        <taxon>Chlorella</taxon>
    </lineage>
</organism>
<dbReference type="InterPro" id="IPR022369">
    <property type="entry name" value="Integral_membrane_TerC_rswitch"/>
</dbReference>
<keyword evidence="4 6" id="KW-0472">Membrane</keyword>
<evidence type="ECO:0000256" key="5">
    <source>
        <dbReference type="SAM" id="MobiDB-lite"/>
    </source>
</evidence>
<evidence type="ECO:0000256" key="1">
    <source>
        <dbReference type="ARBA" id="ARBA00004141"/>
    </source>
</evidence>
<dbReference type="GO" id="GO:0016020">
    <property type="term" value="C:membrane"/>
    <property type="evidence" value="ECO:0007669"/>
    <property type="project" value="UniProtKB-SubCell"/>
</dbReference>
<proteinExistence type="predicted"/>
<keyword evidence="2 6" id="KW-0812">Transmembrane</keyword>
<reference evidence="7 8" key="1">
    <citation type="journal article" date="2018" name="Plant J.">
        <title>Genome sequences of Chlorella sorokiniana UTEX 1602 and Micractinium conductrix SAG 241.80: implications to maltose excretion by a green alga.</title>
        <authorList>
            <person name="Arriola M.B."/>
            <person name="Velmurugan N."/>
            <person name="Zhang Y."/>
            <person name="Plunkett M.H."/>
            <person name="Hondzo H."/>
            <person name="Barney B.M."/>
        </authorList>
    </citation>
    <scope>NUCLEOTIDE SEQUENCE [LARGE SCALE GENOMIC DNA]</scope>
    <source>
        <strain evidence="8">UTEX 1602</strain>
    </source>
</reference>
<feature type="transmembrane region" description="Helical" evidence="6">
    <location>
        <begin position="127"/>
        <end position="145"/>
    </location>
</feature>
<sequence>MKRLALGTTAAAAAPARAAAARPPVLPPAAAQPRAAQHANLAAPGHSLQLPSPTLLQRSLRSKPQLASRQRQRLAAAAGGRPDVLASRDQEEPVAARRSKDEEDQLLRSLDRVEVAEPLIEFRAESAAASVIGAIAFGGGVWATMGPQKGAEYFAGYLLEQSLSVDNLFVFILVFSYFKTPVQYQPKVLTYGIATAAVLRLVLIVAGVDIVERFEPVLLLFAAILLISSVKLLVAGDDEDDDEDLSGNKIVQFCKSLTSFTDSYDGDKFFTVQNGVRVATPLLLVLLVVELSDVVFAVDSIPAVFGVTRDPFIVYTSNLWAILSLRGLYGFVSTFMQQMRYLDKAVAVVLGFVGGKILADFVGYSVSTEVSLGVVAGALTLGVVASLLNPEQPDQEKEA</sequence>
<dbReference type="Proteomes" id="UP000239899">
    <property type="component" value="Unassembled WGS sequence"/>
</dbReference>
<name>A0A2P6U4I6_CHLSO</name>
<feature type="transmembrane region" description="Helical" evidence="6">
    <location>
        <begin position="344"/>
        <end position="364"/>
    </location>
</feature>
<evidence type="ECO:0000256" key="3">
    <source>
        <dbReference type="ARBA" id="ARBA00022989"/>
    </source>
</evidence>
<feature type="compositionally biased region" description="Polar residues" evidence="5">
    <location>
        <begin position="49"/>
        <end position="59"/>
    </location>
</feature>
<dbReference type="EMBL" id="LHPG02000001">
    <property type="protein sequence ID" value="PRW61230.1"/>
    <property type="molecule type" value="Genomic_DNA"/>
</dbReference>
<evidence type="ECO:0000313" key="7">
    <source>
        <dbReference type="EMBL" id="PRW61230.1"/>
    </source>
</evidence>
<dbReference type="AlphaFoldDB" id="A0A2P6U4I6"/>
<feature type="transmembrane region" description="Helical" evidence="6">
    <location>
        <begin position="370"/>
        <end position="388"/>
    </location>
</feature>
<evidence type="ECO:0000256" key="4">
    <source>
        <dbReference type="ARBA" id="ARBA00023136"/>
    </source>
</evidence>
<dbReference type="InterPro" id="IPR005496">
    <property type="entry name" value="Integral_membrane_TerC"/>
</dbReference>
<dbReference type="STRING" id="3076.A0A2P6U4I6"/>
<gene>
    <name evidence="7" type="ORF">C2E21_0390</name>
</gene>
<comment type="subcellular location">
    <subcellularLocation>
        <location evidence="1">Membrane</location>
        <topology evidence="1">Multi-pass membrane protein</topology>
    </subcellularLocation>
</comment>
<feature type="compositionally biased region" description="Basic and acidic residues" evidence="5">
    <location>
        <begin position="86"/>
        <end position="102"/>
    </location>
</feature>
<evidence type="ECO:0000256" key="2">
    <source>
        <dbReference type="ARBA" id="ARBA00022692"/>
    </source>
</evidence>
<feature type="compositionally biased region" description="Low complexity" evidence="5">
    <location>
        <begin position="1"/>
        <end position="44"/>
    </location>
</feature>
<feature type="compositionally biased region" description="Low complexity" evidence="5">
    <location>
        <begin position="65"/>
        <end position="81"/>
    </location>
</feature>
<feature type="region of interest" description="Disordered" evidence="5">
    <location>
        <begin position="1"/>
        <end position="102"/>
    </location>
</feature>
<dbReference type="OrthoDB" id="417520at2759"/>
<feature type="transmembrane region" description="Helical" evidence="6">
    <location>
        <begin position="312"/>
        <end position="332"/>
    </location>
</feature>
<evidence type="ECO:0000313" key="8">
    <source>
        <dbReference type="Proteomes" id="UP000239899"/>
    </source>
</evidence>
<feature type="transmembrane region" description="Helical" evidence="6">
    <location>
        <begin position="217"/>
        <end position="236"/>
    </location>
</feature>
<comment type="caution">
    <text evidence="7">The sequence shown here is derived from an EMBL/GenBank/DDBJ whole genome shotgun (WGS) entry which is preliminary data.</text>
</comment>
<accession>A0A2P6U4I6</accession>
<dbReference type="NCBIfam" id="TIGR03718">
    <property type="entry name" value="R_switched_Alx"/>
    <property type="match status" value="1"/>
</dbReference>
<feature type="transmembrane region" description="Helical" evidence="6">
    <location>
        <begin position="190"/>
        <end position="210"/>
    </location>
</feature>
<evidence type="ECO:0000256" key="6">
    <source>
        <dbReference type="SAM" id="Phobius"/>
    </source>
</evidence>
<keyword evidence="3 6" id="KW-1133">Transmembrane helix</keyword>
<dbReference type="Pfam" id="PF03741">
    <property type="entry name" value="TerC"/>
    <property type="match status" value="1"/>
</dbReference>
<dbReference type="PANTHER" id="PTHR30238">
    <property type="entry name" value="MEMBRANE BOUND PREDICTED REDOX MODULATOR"/>
    <property type="match status" value="1"/>
</dbReference>